<protein>
    <submittedName>
        <fullName evidence="2">Uncharacterized protein</fullName>
    </submittedName>
</protein>
<gene>
    <name evidence="2" type="ORF">TbgDal_X15220</name>
</gene>
<dbReference type="RefSeq" id="XP_011778687.1">
    <property type="nucleotide sequence ID" value="XM_011780385.1"/>
</dbReference>
<organism evidence="2 3">
    <name type="scientific">Trypanosoma brucei gambiense (strain MHOM/CI/86/DAL972)</name>
    <dbReference type="NCBI Taxonomy" id="679716"/>
    <lineage>
        <taxon>Eukaryota</taxon>
        <taxon>Discoba</taxon>
        <taxon>Euglenozoa</taxon>
        <taxon>Kinetoplastea</taxon>
        <taxon>Metakinetoplastina</taxon>
        <taxon>Trypanosomatida</taxon>
        <taxon>Trypanosomatidae</taxon>
        <taxon>Trypanosoma</taxon>
    </lineage>
</organism>
<proteinExistence type="predicted"/>
<dbReference type="EMBL" id="FN554973">
    <property type="protein sequence ID" value="CBH16423.1"/>
    <property type="molecule type" value="Genomic_DNA"/>
</dbReference>
<evidence type="ECO:0000313" key="2">
    <source>
        <dbReference type="EMBL" id="CBH16423.1"/>
    </source>
</evidence>
<evidence type="ECO:0000313" key="3">
    <source>
        <dbReference type="Proteomes" id="UP000002316"/>
    </source>
</evidence>
<accession>D0A579</accession>
<feature type="region of interest" description="Disordered" evidence="1">
    <location>
        <begin position="72"/>
        <end position="105"/>
    </location>
</feature>
<feature type="region of interest" description="Disordered" evidence="1">
    <location>
        <begin position="1"/>
        <end position="23"/>
    </location>
</feature>
<feature type="compositionally biased region" description="Polar residues" evidence="1">
    <location>
        <begin position="12"/>
        <end position="23"/>
    </location>
</feature>
<name>D0A579_TRYB9</name>
<sequence>MCVGRRREKTNKQTSTKSNNYSQLQQWHSRTCHNPLQCTKMTLMPRFLLQVTCGTAHKTALLLSHKCTKCPQQNREKENHDTRKKKTQYPYGMSREQRGTNLKSL</sequence>
<reference evidence="3" key="1">
    <citation type="journal article" date="2010" name="PLoS Negl. Trop. Dis.">
        <title>The genome sequence of Trypanosoma brucei gambiense, causative agent of chronic human african trypanosomiasis.</title>
        <authorList>
            <person name="Jackson A.P."/>
            <person name="Sanders M."/>
            <person name="Berry A."/>
            <person name="McQuillan J."/>
            <person name="Aslett M.A."/>
            <person name="Quail M.A."/>
            <person name="Chukualim B."/>
            <person name="Capewell P."/>
            <person name="MacLeod A."/>
            <person name="Melville S.E."/>
            <person name="Gibson W."/>
            <person name="Barry J.D."/>
            <person name="Berriman M."/>
            <person name="Hertz-Fowler C."/>
        </authorList>
    </citation>
    <scope>NUCLEOTIDE SEQUENCE [LARGE SCALE GENOMIC DNA]</scope>
    <source>
        <strain evidence="3">MHOM/CI/86/DAL972</strain>
    </source>
</reference>
<dbReference type="Proteomes" id="UP000002316">
    <property type="component" value="Chromosome 10"/>
</dbReference>
<dbReference type="AlphaFoldDB" id="D0A579"/>
<dbReference type="GeneID" id="23864739"/>
<dbReference type="KEGG" id="tbg:TbgDal_X15220"/>
<evidence type="ECO:0000256" key="1">
    <source>
        <dbReference type="SAM" id="MobiDB-lite"/>
    </source>
</evidence>